<dbReference type="InterPro" id="IPR037257">
    <property type="entry name" value="T2SS_E_N_sf"/>
</dbReference>
<keyword evidence="3" id="KW-1185">Reference proteome</keyword>
<dbReference type="SUPFAM" id="SSF160246">
    <property type="entry name" value="EspE N-terminal domain-like"/>
    <property type="match status" value="1"/>
</dbReference>
<dbReference type="AlphaFoldDB" id="A0A0S3F1H1"/>
<evidence type="ECO:0000313" key="3">
    <source>
        <dbReference type="Proteomes" id="UP000056968"/>
    </source>
</evidence>
<feature type="compositionally biased region" description="Polar residues" evidence="1">
    <location>
        <begin position="1"/>
        <end position="18"/>
    </location>
</feature>
<protein>
    <submittedName>
        <fullName evidence="2">Capsular biosynthesis protein</fullName>
    </submittedName>
</protein>
<dbReference type="OrthoDB" id="7463259at2"/>
<name>A0A0S3F1H1_9SPHN</name>
<evidence type="ECO:0000313" key="2">
    <source>
        <dbReference type="EMBL" id="ALR21522.1"/>
    </source>
</evidence>
<dbReference type="SUPFAM" id="SSF52540">
    <property type="entry name" value="P-loop containing nucleoside triphosphate hydrolases"/>
    <property type="match status" value="1"/>
</dbReference>
<gene>
    <name evidence="2" type="ORF">ATN00_15715</name>
</gene>
<reference evidence="2 3" key="1">
    <citation type="submission" date="2015-11" db="EMBL/GenBank/DDBJ databases">
        <title>A Two-component Flavoprotein Monooxygenase System MeaXY Responsible for para-Hydroxylation of 2-Methyl-6-ethylaniline and 2,6-Diethylaniline in Sphingobium baderi DE-13.</title>
        <authorList>
            <person name="Cheng M."/>
            <person name="Meng Q."/>
            <person name="Yang Y."/>
            <person name="Chu C."/>
            <person name="Yan X."/>
            <person name="He J."/>
            <person name="Li S."/>
        </authorList>
    </citation>
    <scope>NUCLEOTIDE SEQUENCE [LARGE SCALE GENOMIC DNA]</scope>
    <source>
        <strain evidence="2 3">DE-13</strain>
    </source>
</reference>
<dbReference type="STRING" id="1332080.ATN00_15715"/>
<evidence type="ECO:0000256" key="1">
    <source>
        <dbReference type="SAM" id="MobiDB-lite"/>
    </source>
</evidence>
<dbReference type="InterPro" id="IPR027417">
    <property type="entry name" value="P-loop_NTPase"/>
</dbReference>
<dbReference type="EMBL" id="CP013264">
    <property type="protein sequence ID" value="ALR21522.1"/>
    <property type="molecule type" value="Genomic_DNA"/>
</dbReference>
<dbReference type="KEGG" id="sbd:ATN00_15715"/>
<accession>A0A0S3F1H1</accession>
<organism evidence="2 3">
    <name type="scientific">Sphingobium baderi</name>
    <dbReference type="NCBI Taxonomy" id="1332080"/>
    <lineage>
        <taxon>Bacteria</taxon>
        <taxon>Pseudomonadati</taxon>
        <taxon>Pseudomonadota</taxon>
        <taxon>Alphaproteobacteria</taxon>
        <taxon>Sphingomonadales</taxon>
        <taxon>Sphingomonadaceae</taxon>
        <taxon>Sphingobium</taxon>
    </lineage>
</organism>
<sequence>MRLRSTANVHPGLTTPSASAALKPRARDAQDPARLAVQHGLLTEAEAARVDAHARASDLSFAEAAVDLGLFDADMAGLLGAMGGGFPLLLTGDERIDPLVVTAFDPADPYAAKVRAIRAKMRATAGSSDAGAPRMAILSIDTGDEAAILAANLAVVMAQMDGPTMAVDVDMAHPSLDRLFRIANKAGLAEQLMGSATLLPAAQTAIERLWLMTAGRPSGSAAGLLTRGPLAETADGWGLGEMGMLFYLAERRGDQTPFGSILAGFDAVTLAVRRGDTAIADMRRIIDDLDRHKVPIAGTVIA</sequence>
<feature type="region of interest" description="Disordered" evidence="1">
    <location>
        <begin position="1"/>
        <end position="29"/>
    </location>
</feature>
<dbReference type="Gene3D" id="3.40.50.300">
    <property type="entry name" value="P-loop containing nucleotide triphosphate hydrolases"/>
    <property type="match status" value="1"/>
</dbReference>
<dbReference type="Proteomes" id="UP000056968">
    <property type="component" value="Chromosome"/>
</dbReference>
<dbReference type="RefSeq" id="WP_062066143.1">
    <property type="nucleotide sequence ID" value="NZ_CP013264.1"/>
</dbReference>
<proteinExistence type="predicted"/>